<dbReference type="EMBL" id="VSSQ01101557">
    <property type="protein sequence ID" value="MPN43259.1"/>
    <property type="molecule type" value="Genomic_DNA"/>
</dbReference>
<feature type="region of interest" description="Disordered" evidence="1">
    <location>
        <begin position="1"/>
        <end position="28"/>
    </location>
</feature>
<accession>A0A645HYJ8</accession>
<sequence length="98" mass="10834">MADDVTTRPQLFTGSQHPQPHPNTGFSLGGNNIVQDLRIQQMDGDRRTTLFHRITAGGFGKPDVAFNISRIGRADIHQLHFATAFTMVRVMFIAVCPA</sequence>
<name>A0A645HYJ8_9ZZZZ</name>
<evidence type="ECO:0000313" key="2">
    <source>
        <dbReference type="EMBL" id="MPN43259.1"/>
    </source>
</evidence>
<gene>
    <name evidence="2" type="ORF">SDC9_190818</name>
</gene>
<dbReference type="AlphaFoldDB" id="A0A645HYJ8"/>
<evidence type="ECO:0000256" key="1">
    <source>
        <dbReference type="SAM" id="MobiDB-lite"/>
    </source>
</evidence>
<reference evidence="2" key="1">
    <citation type="submission" date="2019-08" db="EMBL/GenBank/DDBJ databases">
        <authorList>
            <person name="Kucharzyk K."/>
            <person name="Murdoch R.W."/>
            <person name="Higgins S."/>
            <person name="Loffler F."/>
        </authorList>
    </citation>
    <scope>NUCLEOTIDE SEQUENCE</scope>
</reference>
<organism evidence="2">
    <name type="scientific">bioreactor metagenome</name>
    <dbReference type="NCBI Taxonomy" id="1076179"/>
    <lineage>
        <taxon>unclassified sequences</taxon>
        <taxon>metagenomes</taxon>
        <taxon>ecological metagenomes</taxon>
    </lineage>
</organism>
<proteinExistence type="predicted"/>
<feature type="compositionally biased region" description="Polar residues" evidence="1">
    <location>
        <begin position="7"/>
        <end position="28"/>
    </location>
</feature>
<comment type="caution">
    <text evidence="2">The sequence shown here is derived from an EMBL/GenBank/DDBJ whole genome shotgun (WGS) entry which is preliminary data.</text>
</comment>
<protein>
    <submittedName>
        <fullName evidence="2">Uncharacterized protein</fullName>
    </submittedName>
</protein>